<evidence type="ECO:0000256" key="6">
    <source>
        <dbReference type="ARBA" id="ARBA00023136"/>
    </source>
</evidence>
<reference evidence="11 12" key="1">
    <citation type="journal article" date="2018" name="BMC Genomics">
        <title>Genomic evidence for intraspecific hybridization in a clonal and extremely halotolerant yeast.</title>
        <authorList>
            <person name="Gostincar C."/>
            <person name="Stajich J.E."/>
            <person name="Zupancic J."/>
            <person name="Zalar P."/>
            <person name="Gunde-Cimerman N."/>
        </authorList>
    </citation>
    <scope>NUCLEOTIDE SEQUENCE [LARGE SCALE GENOMIC DNA]</scope>
    <source>
        <strain evidence="11 12">EXF-562</strain>
    </source>
</reference>
<feature type="compositionally biased region" description="Polar residues" evidence="8">
    <location>
        <begin position="465"/>
        <end position="482"/>
    </location>
</feature>
<feature type="compositionally biased region" description="Polar residues" evidence="8">
    <location>
        <begin position="1"/>
        <end position="21"/>
    </location>
</feature>
<organism evidence="11 12">
    <name type="scientific">Hortaea werneckii</name>
    <name type="common">Black yeast</name>
    <name type="synonym">Cladosporium werneckii</name>
    <dbReference type="NCBI Taxonomy" id="91943"/>
    <lineage>
        <taxon>Eukaryota</taxon>
        <taxon>Fungi</taxon>
        <taxon>Dikarya</taxon>
        <taxon>Ascomycota</taxon>
        <taxon>Pezizomycotina</taxon>
        <taxon>Dothideomycetes</taxon>
        <taxon>Dothideomycetidae</taxon>
        <taxon>Mycosphaerellales</taxon>
        <taxon>Teratosphaeriaceae</taxon>
        <taxon>Hortaea</taxon>
    </lineage>
</organism>
<evidence type="ECO:0000256" key="5">
    <source>
        <dbReference type="ARBA" id="ARBA00022989"/>
    </source>
</evidence>
<keyword evidence="6 9" id="KW-0472">Membrane</keyword>
<dbReference type="Gene3D" id="1.20.144.10">
    <property type="entry name" value="Phosphatidic acid phosphatase type 2/haloperoxidase"/>
    <property type="match status" value="1"/>
</dbReference>
<name>A0A3M7H5S2_HORWE</name>
<keyword evidence="3" id="KW-0378">Hydrolase</keyword>
<dbReference type="AlphaFoldDB" id="A0A3M7H5S2"/>
<feature type="compositionally biased region" description="Polar residues" evidence="8">
    <location>
        <begin position="513"/>
        <end position="523"/>
    </location>
</feature>
<evidence type="ECO:0000259" key="10">
    <source>
        <dbReference type="SMART" id="SM00014"/>
    </source>
</evidence>
<dbReference type="InterPro" id="IPR000326">
    <property type="entry name" value="PAP2/HPO"/>
</dbReference>
<comment type="subcellular location">
    <subcellularLocation>
        <location evidence="1">Endoplasmic reticulum membrane</location>
        <topology evidence="1">Multi-pass membrane protein</topology>
    </subcellularLocation>
</comment>
<dbReference type="SMART" id="SM00014">
    <property type="entry name" value="acidPPc"/>
    <property type="match status" value="1"/>
</dbReference>
<feature type="transmembrane region" description="Helical" evidence="9">
    <location>
        <begin position="216"/>
        <end position="235"/>
    </location>
</feature>
<feature type="transmembrane region" description="Helical" evidence="9">
    <location>
        <begin position="307"/>
        <end position="325"/>
    </location>
</feature>
<accession>A0A3M7H5S2</accession>
<sequence length="606" mass="67505">MDAKTELSSAPTKFLPTTTTAPHGLADSTSVDRHQALMSPNNPSEERKAPWSRTPSPLRGPDAGLRAISHYERRLPRWRLKLRQSLIPIVRNETPHLARVQQACRSSFLDTYFALMANLGTHTFFMTALPICFWCGYPDMGMALVHMLAMGVYLSGFVKDMVCLPRPLSPPLQRITMSGSAALEYGFPSTHTTNAVSVALYCLHRLHLARDSYDDLTYTLLCVGCFWYLLSISLGRMYCGMHGFFDVVFGAVLGAVIAWIRIAFGGAFDEWIILGDWTRPTIAVLALVVAVRIHPEPADNCPCFDDSVAFIGVVMGAAIGTWHFAQITPYHETALWELYTFNNNNLIKAAARILAGIVVVFLWRAVMKPTLLRGLPPIFRFVDYYGLAIPRRYFLQPKDYSTVPPLRKDDNVIPPASDIPAFMTSLRHPRKRTVSIGPQSEADAREYIAYREHKRRNSRDDLRQRTTPTSKPTSALSSSPIAEQSDEGNPPTKQRPQSPPHLGDSPPGKRASGLSSPNTSLHVNPNDPNLLTPPPSEAGGASTSSDSGRSEDEQQLREEDKEMFSQLEKPRIRYDVEVVTKLVVYAGIAWWAVVGNPVWFEWAGLV</sequence>
<dbReference type="InterPro" id="IPR036938">
    <property type="entry name" value="PAP2/HPO_sf"/>
</dbReference>
<dbReference type="EMBL" id="QWIS01000088">
    <property type="protein sequence ID" value="RMZ08232.1"/>
    <property type="molecule type" value="Genomic_DNA"/>
</dbReference>
<dbReference type="SUPFAM" id="SSF48317">
    <property type="entry name" value="Acid phosphatase/Vanadium-dependent haloperoxidase"/>
    <property type="match status" value="1"/>
</dbReference>
<feature type="compositionally biased region" description="Basic and acidic residues" evidence="8">
    <location>
        <begin position="548"/>
        <end position="563"/>
    </location>
</feature>
<keyword evidence="2 9" id="KW-0812">Transmembrane</keyword>
<dbReference type="VEuPathDB" id="FungiDB:BTJ68_02074"/>
<evidence type="ECO:0000256" key="2">
    <source>
        <dbReference type="ARBA" id="ARBA00022692"/>
    </source>
</evidence>
<evidence type="ECO:0000256" key="3">
    <source>
        <dbReference type="ARBA" id="ARBA00022801"/>
    </source>
</evidence>
<feature type="transmembrane region" description="Helical" evidence="9">
    <location>
        <begin position="345"/>
        <end position="363"/>
    </location>
</feature>
<dbReference type="PANTHER" id="PTHR14969">
    <property type="entry name" value="SPHINGOSINE-1-PHOSPHATE PHOSPHOHYDROLASE"/>
    <property type="match status" value="1"/>
</dbReference>
<keyword evidence="4" id="KW-0256">Endoplasmic reticulum</keyword>
<feature type="transmembrane region" description="Helical" evidence="9">
    <location>
        <begin position="247"/>
        <end position="265"/>
    </location>
</feature>
<dbReference type="CDD" id="cd03388">
    <property type="entry name" value="PAP2_SPPase1"/>
    <property type="match status" value="1"/>
</dbReference>
<comment type="similarity">
    <text evidence="7">Belongs to the type 2 lipid phosphate phosphatase family.</text>
</comment>
<feature type="transmembrane region" description="Helical" evidence="9">
    <location>
        <begin position="578"/>
        <end position="600"/>
    </location>
</feature>
<protein>
    <recommendedName>
        <fullName evidence="10">Phosphatidic acid phosphatase type 2/haloperoxidase domain-containing protein</fullName>
    </recommendedName>
</protein>
<feature type="region of interest" description="Disordered" evidence="8">
    <location>
        <begin position="450"/>
        <end position="563"/>
    </location>
</feature>
<keyword evidence="5 9" id="KW-1133">Transmembrane helix</keyword>
<dbReference type="GO" id="GO:0042392">
    <property type="term" value="F:sphingosine-1-phosphate phosphatase activity"/>
    <property type="evidence" value="ECO:0007669"/>
    <property type="project" value="TreeGrafter"/>
</dbReference>
<gene>
    <name evidence="11" type="ORF">D0860_04742</name>
</gene>
<evidence type="ECO:0000313" key="12">
    <source>
        <dbReference type="Proteomes" id="UP000280598"/>
    </source>
</evidence>
<evidence type="ECO:0000256" key="7">
    <source>
        <dbReference type="ARBA" id="ARBA00038324"/>
    </source>
</evidence>
<proteinExistence type="inferred from homology"/>
<dbReference type="Pfam" id="PF01569">
    <property type="entry name" value="PAP2"/>
    <property type="match status" value="1"/>
</dbReference>
<feature type="transmembrane region" description="Helical" evidence="9">
    <location>
        <begin position="277"/>
        <end position="295"/>
    </location>
</feature>
<evidence type="ECO:0000256" key="1">
    <source>
        <dbReference type="ARBA" id="ARBA00004477"/>
    </source>
</evidence>
<evidence type="ECO:0000256" key="8">
    <source>
        <dbReference type="SAM" id="MobiDB-lite"/>
    </source>
</evidence>
<comment type="caution">
    <text evidence="11">The sequence shown here is derived from an EMBL/GenBank/DDBJ whole genome shotgun (WGS) entry which is preliminary data.</text>
</comment>
<evidence type="ECO:0000256" key="4">
    <source>
        <dbReference type="ARBA" id="ARBA00022824"/>
    </source>
</evidence>
<evidence type="ECO:0000313" key="11">
    <source>
        <dbReference type="EMBL" id="RMZ08232.1"/>
    </source>
</evidence>
<dbReference type="Proteomes" id="UP000280598">
    <property type="component" value="Unassembled WGS sequence"/>
</dbReference>
<evidence type="ECO:0000256" key="9">
    <source>
        <dbReference type="SAM" id="Phobius"/>
    </source>
</evidence>
<dbReference type="PANTHER" id="PTHR14969:SF28">
    <property type="entry name" value="DIHYDROSPHINGOSINE 1-PHOSPHATE PHOSPHATASE LCB3-RELATED"/>
    <property type="match status" value="1"/>
</dbReference>
<feature type="region of interest" description="Disordered" evidence="8">
    <location>
        <begin position="1"/>
        <end position="63"/>
    </location>
</feature>
<dbReference type="GO" id="GO:0005789">
    <property type="term" value="C:endoplasmic reticulum membrane"/>
    <property type="evidence" value="ECO:0007669"/>
    <property type="project" value="UniProtKB-SubCell"/>
</dbReference>
<feature type="transmembrane region" description="Helical" evidence="9">
    <location>
        <begin position="112"/>
        <end position="134"/>
    </location>
</feature>
<feature type="domain" description="Phosphatidic acid phosphatase type 2/haloperoxidase" evidence="10">
    <location>
        <begin position="143"/>
        <end position="262"/>
    </location>
</feature>